<dbReference type="PROSITE" id="PS50088">
    <property type="entry name" value="ANK_REPEAT"/>
    <property type="match status" value="1"/>
</dbReference>
<comment type="caution">
    <text evidence="3">The sequence shown here is derived from an EMBL/GenBank/DDBJ whole genome shotgun (WGS) entry which is preliminary data.</text>
</comment>
<feature type="coiled-coil region" evidence="2">
    <location>
        <begin position="77"/>
        <end position="111"/>
    </location>
</feature>
<keyword evidence="1" id="KW-0040">ANK repeat</keyword>
<proteinExistence type="predicted"/>
<evidence type="ECO:0000313" key="3">
    <source>
        <dbReference type="EMBL" id="KAG7293008.1"/>
    </source>
</evidence>
<dbReference type="PROSITE" id="PS50297">
    <property type="entry name" value="ANK_REP_REGION"/>
    <property type="match status" value="1"/>
</dbReference>
<dbReference type="InterPro" id="IPR036770">
    <property type="entry name" value="Ankyrin_rpt-contain_sf"/>
</dbReference>
<feature type="repeat" description="ANK" evidence="1">
    <location>
        <begin position="192"/>
        <end position="224"/>
    </location>
</feature>
<sequence length="239" mass="26823">MNLAIELETVSASSSQRRFSLKPVILEGKPRITISATAALQTLGATEMLKDLDRISSHSLAKVRALQNDMWNVGQTVAQAKARLDKVRAEIEALKLEELRAAEEYDRAREQEVEVRDSRKRVKRGYFSIRRRIETMDEFLGIYNSGAEGPEKEVALSEVAAQVLPFAILDKYDSFARLLIDQASNVTTEDHEGFTPLDHAVLRGQEELVQLLIDKAVSSTSSAYFLREAPIPHRRTLGE</sequence>
<evidence type="ECO:0000313" key="4">
    <source>
        <dbReference type="Proteomes" id="UP001197093"/>
    </source>
</evidence>
<keyword evidence="4" id="KW-1185">Reference proteome</keyword>
<reference evidence="3" key="1">
    <citation type="submission" date="2023-02" db="EMBL/GenBank/DDBJ databases">
        <authorList>
            <person name="Palmer J.M."/>
        </authorList>
    </citation>
    <scope>NUCLEOTIDE SEQUENCE</scope>
    <source>
        <strain evidence="3">FW57</strain>
    </source>
</reference>
<dbReference type="Proteomes" id="UP001197093">
    <property type="component" value="Unassembled WGS sequence"/>
</dbReference>
<protein>
    <recommendedName>
        <fullName evidence="5">Ankyrin repeat protein</fullName>
    </recommendedName>
</protein>
<dbReference type="InterPro" id="IPR002110">
    <property type="entry name" value="Ankyrin_rpt"/>
</dbReference>
<organism evidence="3 4">
    <name type="scientific">Staphylotrichum longicolle</name>
    <dbReference type="NCBI Taxonomy" id="669026"/>
    <lineage>
        <taxon>Eukaryota</taxon>
        <taxon>Fungi</taxon>
        <taxon>Dikarya</taxon>
        <taxon>Ascomycota</taxon>
        <taxon>Pezizomycotina</taxon>
        <taxon>Sordariomycetes</taxon>
        <taxon>Sordariomycetidae</taxon>
        <taxon>Sordariales</taxon>
        <taxon>Chaetomiaceae</taxon>
        <taxon>Staphylotrichum</taxon>
    </lineage>
</organism>
<dbReference type="Gene3D" id="1.25.40.20">
    <property type="entry name" value="Ankyrin repeat-containing domain"/>
    <property type="match status" value="1"/>
</dbReference>
<evidence type="ECO:0000256" key="1">
    <source>
        <dbReference type="PROSITE-ProRule" id="PRU00023"/>
    </source>
</evidence>
<dbReference type="SUPFAM" id="SSF48403">
    <property type="entry name" value="Ankyrin repeat"/>
    <property type="match status" value="1"/>
</dbReference>
<dbReference type="AlphaFoldDB" id="A0AAD4F3Z6"/>
<name>A0AAD4F3Z6_9PEZI</name>
<evidence type="ECO:0008006" key="5">
    <source>
        <dbReference type="Google" id="ProtNLM"/>
    </source>
</evidence>
<accession>A0AAD4F3Z6</accession>
<evidence type="ECO:0000256" key="2">
    <source>
        <dbReference type="SAM" id="Coils"/>
    </source>
</evidence>
<gene>
    <name evidence="3" type="ORF">NEMBOFW57_003053</name>
</gene>
<dbReference type="EMBL" id="JAHCVI010000001">
    <property type="protein sequence ID" value="KAG7293008.1"/>
    <property type="molecule type" value="Genomic_DNA"/>
</dbReference>
<keyword evidence="2" id="KW-0175">Coiled coil</keyword>